<dbReference type="Proteomes" id="UP000018420">
    <property type="component" value="Unassembled WGS sequence"/>
</dbReference>
<evidence type="ECO:0000313" key="2">
    <source>
        <dbReference type="EMBL" id="EPR85842.1"/>
    </source>
</evidence>
<sequence>MEETPKKSALKKTGSILYHTLLPIAAIRTSVKLVRKEVAIHKDNIQRIKSLKDEASESLSSQREVKNDSFTDAVGTDEEHIKQLQNSFVQQKKYYLIFGVVFLIFESLMLVISLIKQDLSATFFLFMSVLITVLLTFIAMMGKQLRIWQLKTRRLSIEEKGGFDSFVKENPDWIKLTLSLKGL</sequence>
<accession>S7WV57</accession>
<protein>
    <submittedName>
        <fullName evidence="2">Uncharacterized protein</fullName>
    </submittedName>
</protein>
<dbReference type="PATRIC" id="fig|1330047.3.peg.1766"/>
<gene>
    <name evidence="2" type="ORF">L292_3172</name>
</gene>
<name>S7WV57_ACIJU</name>
<proteinExistence type="predicted"/>
<dbReference type="AlphaFoldDB" id="S7WV57"/>
<feature type="transmembrane region" description="Helical" evidence="1">
    <location>
        <begin position="121"/>
        <end position="141"/>
    </location>
</feature>
<comment type="caution">
    <text evidence="2">The sequence shown here is derived from an EMBL/GenBank/DDBJ whole genome shotgun (WGS) entry which is preliminary data.</text>
</comment>
<feature type="transmembrane region" description="Helical" evidence="1">
    <location>
        <begin position="94"/>
        <end position="115"/>
    </location>
</feature>
<evidence type="ECO:0000256" key="1">
    <source>
        <dbReference type="SAM" id="Phobius"/>
    </source>
</evidence>
<organism evidence="2 3">
    <name type="scientific">Acinetobacter junii CIP 107470 = MTCC 11364</name>
    <dbReference type="NCBI Taxonomy" id="1217666"/>
    <lineage>
        <taxon>Bacteria</taxon>
        <taxon>Pseudomonadati</taxon>
        <taxon>Pseudomonadota</taxon>
        <taxon>Gammaproteobacteria</taxon>
        <taxon>Moraxellales</taxon>
        <taxon>Moraxellaceae</taxon>
        <taxon>Acinetobacter</taxon>
    </lineage>
</organism>
<keyword evidence="1" id="KW-0812">Transmembrane</keyword>
<evidence type="ECO:0000313" key="3">
    <source>
        <dbReference type="Proteomes" id="UP000018420"/>
    </source>
</evidence>
<reference evidence="2 3" key="1">
    <citation type="submission" date="2013-05" db="EMBL/GenBank/DDBJ databases">
        <title>Genome assembly of Acinetobacter junii MTCC 11364.</title>
        <authorList>
            <person name="Khatri I."/>
            <person name="Singh N.K."/>
            <person name="Subramanian S."/>
            <person name="Mayilraj S."/>
        </authorList>
    </citation>
    <scope>NUCLEOTIDE SEQUENCE [LARGE SCALE GENOMIC DNA]</scope>
    <source>
        <strain evidence="2 3">MTCC 11364</strain>
    </source>
</reference>
<dbReference type="RefSeq" id="WP_004907722.1">
    <property type="nucleotide sequence ID" value="NZ_ASYZ01000087.1"/>
</dbReference>
<keyword evidence="1" id="KW-1133">Transmembrane helix</keyword>
<dbReference type="EMBL" id="ASYZ01000087">
    <property type="protein sequence ID" value="EPR85842.1"/>
    <property type="molecule type" value="Genomic_DNA"/>
</dbReference>
<keyword evidence="1" id="KW-0472">Membrane</keyword>